<evidence type="ECO:0000256" key="2">
    <source>
        <dbReference type="SAM" id="Phobius"/>
    </source>
</evidence>
<keyword evidence="2" id="KW-0472">Membrane</keyword>
<accession>A0A6P8BFC9</accession>
<dbReference type="SUPFAM" id="SSF89372">
    <property type="entry name" value="Fucose-specific lectin"/>
    <property type="match status" value="1"/>
</dbReference>
<feature type="compositionally biased region" description="Low complexity" evidence="1">
    <location>
        <begin position="61"/>
        <end position="78"/>
    </location>
</feature>
<reference evidence="4" key="2">
    <citation type="submission" date="2019-10" db="EMBL/GenBank/DDBJ databases">
        <authorList>
            <consortium name="NCBI Genome Project"/>
        </authorList>
    </citation>
    <scope>NUCLEOTIDE SEQUENCE</scope>
    <source>
        <strain evidence="4">NI907</strain>
    </source>
</reference>
<dbReference type="GeneID" id="41955176"/>
<dbReference type="RefSeq" id="XP_030985953.1">
    <property type="nucleotide sequence ID" value="XM_031120262.1"/>
</dbReference>
<reference evidence="4" key="1">
    <citation type="journal article" date="2019" name="Mol. Biol. Evol.">
        <title>Blast fungal genomes show frequent chromosomal changes, gene gains and losses, and effector gene turnover.</title>
        <authorList>
            <person name="Gomez Luciano L.B."/>
            <person name="Jason Tsai I."/>
            <person name="Chuma I."/>
            <person name="Tosa Y."/>
            <person name="Chen Y.H."/>
            <person name="Li J.Y."/>
            <person name="Li M.Y."/>
            <person name="Jade Lu M.Y."/>
            <person name="Nakayashiki H."/>
            <person name="Li W.H."/>
        </authorList>
    </citation>
    <scope>NUCLEOTIDE SEQUENCE</scope>
    <source>
        <strain evidence="4">NI907</strain>
    </source>
</reference>
<organism evidence="3 4">
    <name type="scientific">Pyricularia grisea</name>
    <name type="common">Crabgrass-specific blast fungus</name>
    <name type="synonym">Magnaporthe grisea</name>
    <dbReference type="NCBI Taxonomy" id="148305"/>
    <lineage>
        <taxon>Eukaryota</taxon>
        <taxon>Fungi</taxon>
        <taxon>Dikarya</taxon>
        <taxon>Ascomycota</taxon>
        <taxon>Pezizomycotina</taxon>
        <taxon>Sordariomycetes</taxon>
        <taxon>Sordariomycetidae</taxon>
        <taxon>Magnaporthales</taxon>
        <taxon>Pyriculariaceae</taxon>
        <taxon>Pyricularia</taxon>
    </lineage>
</organism>
<evidence type="ECO:0000313" key="4">
    <source>
        <dbReference type="RefSeq" id="XP_030985953.1"/>
    </source>
</evidence>
<dbReference type="Gene3D" id="2.120.10.70">
    <property type="entry name" value="Fucose-specific lectin"/>
    <property type="match status" value="1"/>
</dbReference>
<protein>
    <submittedName>
        <fullName evidence="4">Uncharacterized protein</fullName>
    </submittedName>
</protein>
<feature type="region of interest" description="Disordered" evidence="1">
    <location>
        <begin position="1"/>
        <end position="85"/>
    </location>
</feature>
<gene>
    <name evidence="4" type="ORF">PgNI_00179</name>
</gene>
<dbReference type="Proteomes" id="UP000515153">
    <property type="component" value="Unplaced"/>
</dbReference>
<keyword evidence="3" id="KW-1185">Reference proteome</keyword>
<proteinExistence type="predicted"/>
<feature type="transmembrane region" description="Helical" evidence="2">
    <location>
        <begin position="218"/>
        <end position="241"/>
    </location>
</feature>
<evidence type="ECO:0000313" key="3">
    <source>
        <dbReference type="Proteomes" id="UP000515153"/>
    </source>
</evidence>
<keyword evidence="2" id="KW-1133">Transmembrane helix</keyword>
<dbReference type="KEGG" id="pgri:PgNI_00179"/>
<feature type="compositionally biased region" description="Polar residues" evidence="1">
    <location>
        <begin position="14"/>
        <end position="25"/>
    </location>
</feature>
<keyword evidence="2" id="KW-0812">Transmembrane</keyword>
<dbReference type="AlphaFoldDB" id="A0A6P8BFC9"/>
<name>A0A6P8BFC9_PYRGI</name>
<sequence length="588" mass="62267">MSGAGAPMIPALSIPNSNDMNNQRNNKQEEIEMTVSPVLSLATPAQATASPAGPPSEVSLGGRSSASSAPYPSGGANSKMFGPSGQIEVVPTPPPVVQPTQEYWDEKICLEAEYNPDHSLPESTDSATLTRPPMGLPYPNTNNDKTAAAPSDVKTAGLRRSASSASIVAEPAPAYKSYSEAEVAQMAATYRGEAGVTQADVPKPIDRPFIFGYPRKKVIYGAGAAAAVILLIIIIAVAVAVNAAKNNQGGGGVLEKGRIAAMNWTESNGVAHEAVVYQSRDNSIMLSARDTLSNAWKVFNVTKDIMTKTGLTTLDVLSGSPFAAVSNNYQQNIYYLNSKREIQELYCMVASVDSWNVGILGSKIKAVAAEGSRIASTRQLCSNCTRSLFVAWQDNSTNSVHLANFTGDTWTDSGSIYDSAAPGTALSMSTFTDFRGTGTYGTDTNALRLYLASGSNLVEMLNGPLNNFGWAQGNYDKALAAGLSVNPSPEIASITYGANGWFNNLLSYTDTRNQLMSAIWRGDTWSIQSASISNFDGGKSDGKTAQWQSLAATQTMTLYGLSGGRIHQLTSSASNPFLWTWAGTVKTA</sequence>
<evidence type="ECO:0000256" key="1">
    <source>
        <dbReference type="SAM" id="MobiDB-lite"/>
    </source>
</evidence>
<reference evidence="4" key="3">
    <citation type="submission" date="2025-08" db="UniProtKB">
        <authorList>
            <consortium name="RefSeq"/>
        </authorList>
    </citation>
    <scope>IDENTIFICATION</scope>
    <source>
        <strain evidence="4">NI907</strain>
    </source>
</reference>